<accession>A0A6A6QVJ4</accession>
<dbReference type="SUPFAM" id="SSF52047">
    <property type="entry name" value="RNI-like"/>
    <property type="match status" value="1"/>
</dbReference>
<evidence type="ECO:0008006" key="3">
    <source>
        <dbReference type="Google" id="ProtNLM"/>
    </source>
</evidence>
<dbReference type="AlphaFoldDB" id="A0A6A6QVJ4"/>
<organism evidence="1 2">
    <name type="scientific">Lophium mytilinum</name>
    <dbReference type="NCBI Taxonomy" id="390894"/>
    <lineage>
        <taxon>Eukaryota</taxon>
        <taxon>Fungi</taxon>
        <taxon>Dikarya</taxon>
        <taxon>Ascomycota</taxon>
        <taxon>Pezizomycotina</taxon>
        <taxon>Dothideomycetes</taxon>
        <taxon>Pleosporomycetidae</taxon>
        <taxon>Mytilinidiales</taxon>
        <taxon>Mytilinidiaceae</taxon>
        <taxon>Lophium</taxon>
    </lineage>
</organism>
<protein>
    <recommendedName>
        <fullName evidence="3">F-box domain-containing protein</fullName>
    </recommendedName>
</protein>
<reference evidence="1" key="1">
    <citation type="journal article" date="2020" name="Stud. Mycol.">
        <title>101 Dothideomycetes genomes: a test case for predicting lifestyles and emergence of pathogens.</title>
        <authorList>
            <person name="Haridas S."/>
            <person name="Albert R."/>
            <person name="Binder M."/>
            <person name="Bloem J."/>
            <person name="Labutti K."/>
            <person name="Salamov A."/>
            <person name="Andreopoulos B."/>
            <person name="Baker S."/>
            <person name="Barry K."/>
            <person name="Bills G."/>
            <person name="Bluhm B."/>
            <person name="Cannon C."/>
            <person name="Castanera R."/>
            <person name="Culley D."/>
            <person name="Daum C."/>
            <person name="Ezra D."/>
            <person name="Gonzalez J."/>
            <person name="Henrissat B."/>
            <person name="Kuo A."/>
            <person name="Liang C."/>
            <person name="Lipzen A."/>
            <person name="Lutzoni F."/>
            <person name="Magnuson J."/>
            <person name="Mondo S."/>
            <person name="Nolan M."/>
            <person name="Ohm R."/>
            <person name="Pangilinan J."/>
            <person name="Park H.-J."/>
            <person name="Ramirez L."/>
            <person name="Alfaro M."/>
            <person name="Sun H."/>
            <person name="Tritt A."/>
            <person name="Yoshinaga Y."/>
            <person name="Zwiers L.-H."/>
            <person name="Turgeon B."/>
            <person name="Goodwin S."/>
            <person name="Spatafora J."/>
            <person name="Crous P."/>
            <person name="Grigoriev I."/>
        </authorList>
    </citation>
    <scope>NUCLEOTIDE SEQUENCE</scope>
    <source>
        <strain evidence="1">CBS 269.34</strain>
    </source>
</reference>
<proteinExistence type="predicted"/>
<name>A0A6A6QVJ4_9PEZI</name>
<keyword evidence="2" id="KW-1185">Reference proteome</keyword>
<evidence type="ECO:0000313" key="1">
    <source>
        <dbReference type="EMBL" id="KAF2495920.1"/>
    </source>
</evidence>
<dbReference type="Proteomes" id="UP000799750">
    <property type="component" value="Unassembled WGS sequence"/>
</dbReference>
<gene>
    <name evidence="1" type="ORF">BU16DRAFT_560778</name>
</gene>
<sequence length="413" mass="46847">MAQTIGPTPRPGSAFSRLSADIKLEVFDFVRSKIDQGISRLVSREWNQLMKPWMWRSFTTSMRGATFTDLEALADERNDCLHDIRELSIYRRYSESGSSGPGYHPNFQHLMDLLNDDQLLDFKSDKEFSMSSWDLLDIEDQASWITDHGRFVTSARHALRSLRVYVRDMPNEIEYNRATHKVETACSRLFISSGSLLRDLEICGEPFTSIDSSIDSILLNHVPRTLKSLSFRDIHFYSQDHELLRTINIATLQSLELSSCTGTVTFVFALAASFGQSGSQLKVLTVRNTNEMFRPDHGFHTALDSLLSSSTGLEVFEFNDALCDSLNWEESLRSHQKSLKSLLIAGDLMGMVTDPWSAELVEKVLDTCPHVEQFAYALLDPWLGWVQNYELPFSFGMHNSPDAPTVVSTKCLM</sequence>
<evidence type="ECO:0000313" key="2">
    <source>
        <dbReference type="Proteomes" id="UP000799750"/>
    </source>
</evidence>
<dbReference type="EMBL" id="MU004188">
    <property type="protein sequence ID" value="KAF2495920.1"/>
    <property type="molecule type" value="Genomic_DNA"/>
</dbReference>
<dbReference type="OrthoDB" id="3794784at2759"/>